<evidence type="ECO:0000313" key="3">
    <source>
        <dbReference type="EMBL" id="MBG9985372.1"/>
    </source>
</evidence>
<organism evidence="3 4">
    <name type="scientific">Facklamia lactis</name>
    <dbReference type="NCBI Taxonomy" id="2749967"/>
    <lineage>
        <taxon>Bacteria</taxon>
        <taxon>Bacillati</taxon>
        <taxon>Bacillota</taxon>
        <taxon>Bacilli</taxon>
        <taxon>Lactobacillales</taxon>
        <taxon>Aerococcaceae</taxon>
        <taxon>Facklamia</taxon>
    </lineage>
</organism>
<dbReference type="EMBL" id="JACBXQ010000001">
    <property type="protein sequence ID" value="MBG9985372.1"/>
    <property type="molecule type" value="Genomic_DNA"/>
</dbReference>
<feature type="domain" description="Glycosyltransferase subfamily 4-like N-terminal" evidence="2">
    <location>
        <begin position="21"/>
        <end position="175"/>
    </location>
</feature>
<evidence type="ECO:0000259" key="2">
    <source>
        <dbReference type="Pfam" id="PF13439"/>
    </source>
</evidence>
<dbReference type="SUPFAM" id="SSF53756">
    <property type="entry name" value="UDP-Glycosyltransferase/glycogen phosphorylase"/>
    <property type="match status" value="1"/>
</dbReference>
<gene>
    <name evidence="3" type="ORF">HZY91_00520</name>
</gene>
<dbReference type="InterPro" id="IPR001296">
    <property type="entry name" value="Glyco_trans_1"/>
</dbReference>
<dbReference type="CDD" id="cd03811">
    <property type="entry name" value="GT4_GT28_WabH-like"/>
    <property type="match status" value="1"/>
</dbReference>
<feature type="domain" description="Glycosyl transferase family 1" evidence="1">
    <location>
        <begin position="192"/>
        <end position="364"/>
    </location>
</feature>
<reference evidence="3 4" key="1">
    <citation type="submission" date="2020-07" db="EMBL/GenBank/DDBJ databases">
        <title>Facklamia lactis sp. nov., isolated from raw milk.</title>
        <authorList>
            <person name="Doll E.V."/>
            <person name="Huptas C."/>
            <person name="Staib L."/>
            <person name="Wenning M."/>
            <person name="Scherer S."/>
        </authorList>
    </citation>
    <scope>NUCLEOTIDE SEQUENCE [LARGE SCALE GENOMIC DNA]</scope>
    <source>
        <strain evidence="3 4">DSM 111018</strain>
    </source>
</reference>
<dbReference type="PANTHER" id="PTHR12526:SF630">
    <property type="entry name" value="GLYCOSYLTRANSFERASE"/>
    <property type="match status" value="1"/>
</dbReference>
<dbReference type="InterPro" id="IPR028098">
    <property type="entry name" value="Glyco_trans_4-like_N"/>
</dbReference>
<sequence>MISKKENRKSIFIIVPRLAGGGQERIAIQTAEILSKNYQVMLIIFSNKDKVYDTFLPVINLDLPSRKGIIGKIFTQLQRSFQLARLKRKYEPIISYSIGNTANLTNILSFTDRNVKNIVSIRGYANIKKSLMDKFVYKNADEIVVISKKMKEQLCNLYSFTEDKTEVIYNGIDTKTISEKSQIYLPNLFLPKTDRIVTAGRLTDVKGYRQLLKSFVRLKSTYSNVSLLILGEGPNKNDLIELARELNIEKSVYFLGFLDNLYSVFRQSDIFILNSINEGFGNVIIEAMSCDLPVVVSSCLSGPSEIIGAETYNINKASFCKYGVLVPCFESDFSEENEKEIEIANALLSLLSDRKLKEHYQKASAERKEVFSKEIYAVCIEKYFKQFI</sequence>
<evidence type="ECO:0000313" key="4">
    <source>
        <dbReference type="Proteomes" id="UP000721415"/>
    </source>
</evidence>
<dbReference type="Pfam" id="PF00534">
    <property type="entry name" value="Glycos_transf_1"/>
    <property type="match status" value="1"/>
</dbReference>
<dbReference type="RefSeq" id="WP_197113479.1">
    <property type="nucleotide sequence ID" value="NZ_JACBXQ010000001.1"/>
</dbReference>
<proteinExistence type="predicted"/>
<evidence type="ECO:0000259" key="1">
    <source>
        <dbReference type="Pfam" id="PF00534"/>
    </source>
</evidence>
<protein>
    <submittedName>
        <fullName evidence="3">Glycosyltransferase</fullName>
    </submittedName>
</protein>
<dbReference type="Pfam" id="PF13439">
    <property type="entry name" value="Glyco_transf_4"/>
    <property type="match status" value="1"/>
</dbReference>
<dbReference type="Proteomes" id="UP000721415">
    <property type="component" value="Unassembled WGS sequence"/>
</dbReference>
<dbReference type="PANTHER" id="PTHR12526">
    <property type="entry name" value="GLYCOSYLTRANSFERASE"/>
    <property type="match status" value="1"/>
</dbReference>
<accession>A0ABS0LML3</accession>
<name>A0ABS0LML3_9LACT</name>
<dbReference type="Gene3D" id="3.40.50.2000">
    <property type="entry name" value="Glycogen Phosphorylase B"/>
    <property type="match status" value="2"/>
</dbReference>
<keyword evidence="4" id="KW-1185">Reference proteome</keyword>
<comment type="caution">
    <text evidence="3">The sequence shown here is derived from an EMBL/GenBank/DDBJ whole genome shotgun (WGS) entry which is preliminary data.</text>
</comment>